<name>A0ACB5RF82_9CLOT</name>
<keyword evidence="2" id="KW-1185">Reference proteome</keyword>
<protein>
    <submittedName>
        <fullName evidence="1">Molecular chaperone DnaK</fullName>
    </submittedName>
</protein>
<dbReference type="Proteomes" id="UP001058074">
    <property type="component" value="Unassembled WGS sequence"/>
</dbReference>
<accession>A0ACB5RF82</accession>
<gene>
    <name evidence="1" type="ORF">rsdtw13_28050</name>
</gene>
<proteinExistence type="predicted"/>
<dbReference type="EMBL" id="BROD01000001">
    <property type="protein sequence ID" value="GKX67547.1"/>
    <property type="molecule type" value="Genomic_DNA"/>
</dbReference>
<organism evidence="1 2">
    <name type="scientific">Inconstantimicrobium mannanitabidum</name>
    <dbReference type="NCBI Taxonomy" id="1604901"/>
    <lineage>
        <taxon>Bacteria</taxon>
        <taxon>Bacillati</taxon>
        <taxon>Bacillota</taxon>
        <taxon>Clostridia</taxon>
        <taxon>Eubacteriales</taxon>
        <taxon>Clostridiaceae</taxon>
        <taxon>Inconstantimicrobium</taxon>
    </lineage>
</organism>
<evidence type="ECO:0000313" key="1">
    <source>
        <dbReference type="EMBL" id="GKX67547.1"/>
    </source>
</evidence>
<sequence length="200" mass="23297">MNKEQLTYYKDKLMEEKKRVTNLIDQLKDNEMTRFNAEVASELSFYDNHPADIATETFEVEMGRALEANESSMLDEINDSLRSIDDGSYGKCKTCGKDIDKERLDALPYAKNCIHCQDAISEVKTYDSKHRVPEESVLKPLGYGFTHYDKDDIEFDAEDTYQSVQVFNNNKNEDGYYDEENDYVEEIEKISNEQYKNQLP</sequence>
<evidence type="ECO:0000313" key="2">
    <source>
        <dbReference type="Proteomes" id="UP001058074"/>
    </source>
</evidence>
<comment type="caution">
    <text evidence="1">The sequence shown here is derived from an EMBL/GenBank/DDBJ whole genome shotgun (WGS) entry which is preliminary data.</text>
</comment>
<reference evidence="1" key="1">
    <citation type="journal article" date="2025" name="Int. J. Syst. Evol. Microbiol.">
        <title>Inconstantimicrobium mannanitabidum sp. nov., a novel member of the family Clostridiaceae isolated from anoxic soil under the treatment of reductive soil disinfestation.</title>
        <authorList>
            <person name="Ueki A."/>
            <person name="Tonouchi A."/>
            <person name="Honma S."/>
            <person name="Kaku N."/>
            <person name="Ueki K."/>
        </authorList>
    </citation>
    <scope>NUCLEOTIDE SEQUENCE</scope>
    <source>
        <strain evidence="1">TW13</strain>
    </source>
</reference>